<dbReference type="SUPFAM" id="SSF50118">
    <property type="entry name" value="Cell growth inhibitor/plasmid maintenance toxic component"/>
    <property type="match status" value="1"/>
</dbReference>
<gene>
    <name evidence="8" type="ORF">APY04_1217</name>
</gene>
<comment type="caution">
    <text evidence="8">The sequence shown here is derived from an EMBL/GenBank/DDBJ whole genome shotgun (WGS) entry which is preliminary data.</text>
</comment>
<dbReference type="Pfam" id="PF01845">
    <property type="entry name" value="CcdB"/>
    <property type="match status" value="1"/>
</dbReference>
<evidence type="ECO:0000256" key="4">
    <source>
        <dbReference type="ARBA" id="ARBA00023015"/>
    </source>
</evidence>
<dbReference type="GO" id="GO:0008657">
    <property type="term" value="F:DNA topoisomerase type II (double strand cut, ATP-hydrolyzing) inhibitor activity"/>
    <property type="evidence" value="ECO:0007669"/>
    <property type="project" value="InterPro"/>
</dbReference>
<evidence type="ECO:0000256" key="1">
    <source>
        <dbReference type="ARBA" id="ARBA00005230"/>
    </source>
</evidence>
<organism evidence="8 9">
    <name type="scientific">Hyphomicrobium sulfonivorans</name>
    <dbReference type="NCBI Taxonomy" id="121290"/>
    <lineage>
        <taxon>Bacteria</taxon>
        <taxon>Pseudomonadati</taxon>
        <taxon>Pseudomonadota</taxon>
        <taxon>Alphaproteobacteria</taxon>
        <taxon>Hyphomicrobiales</taxon>
        <taxon>Hyphomicrobiaceae</taxon>
        <taxon>Hyphomicrobium</taxon>
    </lineage>
</organism>
<reference evidence="8 9" key="1">
    <citation type="submission" date="2015-10" db="EMBL/GenBank/DDBJ databases">
        <title>Transcriptomic analysis of a linuron degrading triple-species bacterial consortium.</title>
        <authorList>
            <person name="Albers P."/>
        </authorList>
    </citation>
    <scope>NUCLEOTIDE SEQUENCE [LARGE SCALE GENOMIC DNA]</scope>
    <source>
        <strain evidence="8 9">WDL6</strain>
    </source>
</reference>
<dbReference type="EMBL" id="LMTR01000040">
    <property type="protein sequence ID" value="KWT70008.1"/>
    <property type="molecule type" value="Genomic_DNA"/>
</dbReference>
<evidence type="ECO:0000256" key="2">
    <source>
        <dbReference type="ARBA" id="ARBA00015075"/>
    </source>
</evidence>
<dbReference type="PATRIC" id="fig|121290.4.peg.3178"/>
<dbReference type="Proteomes" id="UP000059074">
    <property type="component" value="Unassembled WGS sequence"/>
</dbReference>
<keyword evidence="9" id="KW-1185">Reference proteome</keyword>
<dbReference type="InterPro" id="IPR011067">
    <property type="entry name" value="Plasmid_toxin/cell-grow_inhib"/>
</dbReference>
<sequence>MRQYDVFENPSPRTRKLMPLLVVLQSDLVSETDAVIVAPLTEVIPQEGSRLYPEFAVADKSYTLLTPDMASIPRAALTQRVASLAPEWNRITAAIDILFTGV</sequence>
<proteinExistence type="inferred from homology"/>
<evidence type="ECO:0000256" key="6">
    <source>
        <dbReference type="ARBA" id="ARBA00029628"/>
    </source>
</evidence>
<evidence type="ECO:0000313" key="8">
    <source>
        <dbReference type="EMBL" id="KWT70008.1"/>
    </source>
</evidence>
<keyword evidence="4" id="KW-0805">Transcription regulation</keyword>
<name>A0A109BJP1_HYPSL</name>
<dbReference type="STRING" id="121290.APY04_1217"/>
<dbReference type="InterPro" id="IPR002712">
    <property type="entry name" value="CcdB"/>
</dbReference>
<keyword evidence="5" id="KW-0804">Transcription</keyword>
<evidence type="ECO:0000256" key="3">
    <source>
        <dbReference type="ARBA" id="ARBA00022491"/>
    </source>
</evidence>
<evidence type="ECO:0000256" key="7">
    <source>
        <dbReference type="ARBA" id="ARBA00033135"/>
    </source>
</evidence>
<evidence type="ECO:0000256" key="5">
    <source>
        <dbReference type="ARBA" id="ARBA00023163"/>
    </source>
</evidence>
<comment type="similarity">
    <text evidence="1">Belongs to the CcdB toxin family.</text>
</comment>
<keyword evidence="3" id="KW-0678">Repressor</keyword>
<dbReference type="Gene3D" id="2.30.30.110">
    <property type="match status" value="1"/>
</dbReference>
<evidence type="ECO:0000313" key="9">
    <source>
        <dbReference type="Proteomes" id="UP000059074"/>
    </source>
</evidence>
<accession>A0A109BJP1</accession>
<protein>
    <recommendedName>
        <fullName evidence="2">Toxin CcdB</fullName>
    </recommendedName>
    <alternativeName>
        <fullName evidence="7">Cytotoxic protein CcdB</fullName>
    </alternativeName>
    <alternativeName>
        <fullName evidence="6">Protein LetD</fullName>
    </alternativeName>
</protein>
<dbReference type="GO" id="GO:0006276">
    <property type="term" value="P:plasmid maintenance"/>
    <property type="evidence" value="ECO:0007669"/>
    <property type="project" value="InterPro"/>
</dbReference>
<dbReference type="AlphaFoldDB" id="A0A109BJP1"/>